<dbReference type="Gene3D" id="3.10.100.10">
    <property type="entry name" value="Mannose-Binding Protein A, subunit A"/>
    <property type="match status" value="1"/>
</dbReference>
<dbReference type="Proteomes" id="UP001595593">
    <property type="component" value="Unassembled WGS sequence"/>
</dbReference>
<evidence type="ECO:0000256" key="1">
    <source>
        <dbReference type="SAM" id="MobiDB-lite"/>
    </source>
</evidence>
<protein>
    <recommendedName>
        <fullName evidence="4">Lectin</fullName>
    </recommendedName>
</protein>
<keyword evidence="3" id="KW-1185">Reference proteome</keyword>
<dbReference type="InterPro" id="IPR016187">
    <property type="entry name" value="CTDL_fold"/>
</dbReference>
<gene>
    <name evidence="2" type="ORF">ACFOD4_05635</name>
</gene>
<dbReference type="RefSeq" id="WP_379594961.1">
    <property type="nucleotide sequence ID" value="NZ_JBHRTN010000007.1"/>
</dbReference>
<sequence length="219" mass="22192">MHSTAMLGLAAALLVAAPDARSQGAGEMTFFVTSANPGEGANLGGLAGADAHCQSLALAAGAGNRGWRAYLSSSATGNAPAVHARDRIGPGPWRNAKGEVIAQDVASLHGPGNRLSKQTALTEKGEPVNGRGDTPNNHDILTGSQPDGTAFAGEQDRSCGNWTLGGAEGSAMVGHHDRLGLQDNEPARSWNSSHASRGCSLPALRTTGGAGLIYCFAAD</sequence>
<evidence type="ECO:0008006" key="4">
    <source>
        <dbReference type="Google" id="ProtNLM"/>
    </source>
</evidence>
<name>A0ABV7FZ13_9PROT</name>
<evidence type="ECO:0000313" key="2">
    <source>
        <dbReference type="EMBL" id="MFC3124538.1"/>
    </source>
</evidence>
<dbReference type="InterPro" id="IPR016186">
    <property type="entry name" value="C-type_lectin-like/link_sf"/>
</dbReference>
<feature type="region of interest" description="Disordered" evidence="1">
    <location>
        <begin position="109"/>
        <end position="156"/>
    </location>
</feature>
<evidence type="ECO:0000313" key="3">
    <source>
        <dbReference type="Proteomes" id="UP001595593"/>
    </source>
</evidence>
<dbReference type="EMBL" id="JBHRTN010000007">
    <property type="protein sequence ID" value="MFC3124538.1"/>
    <property type="molecule type" value="Genomic_DNA"/>
</dbReference>
<feature type="compositionally biased region" description="Polar residues" evidence="1">
    <location>
        <begin position="134"/>
        <end position="147"/>
    </location>
</feature>
<comment type="caution">
    <text evidence="2">The sequence shown here is derived from an EMBL/GenBank/DDBJ whole genome shotgun (WGS) entry which is preliminary data.</text>
</comment>
<reference evidence="3" key="1">
    <citation type="journal article" date="2019" name="Int. J. Syst. Evol. Microbiol.">
        <title>The Global Catalogue of Microorganisms (GCM) 10K type strain sequencing project: providing services to taxonomists for standard genome sequencing and annotation.</title>
        <authorList>
            <consortium name="The Broad Institute Genomics Platform"/>
            <consortium name="The Broad Institute Genome Sequencing Center for Infectious Disease"/>
            <person name="Wu L."/>
            <person name="Ma J."/>
        </authorList>
    </citation>
    <scope>NUCLEOTIDE SEQUENCE [LARGE SCALE GENOMIC DNA]</scope>
    <source>
        <strain evidence="3">KCTC 52094</strain>
    </source>
</reference>
<organism evidence="2 3">
    <name type="scientific">Teichococcus globiformis</name>
    <dbReference type="NCBI Taxonomy" id="2307229"/>
    <lineage>
        <taxon>Bacteria</taxon>
        <taxon>Pseudomonadati</taxon>
        <taxon>Pseudomonadota</taxon>
        <taxon>Alphaproteobacteria</taxon>
        <taxon>Acetobacterales</taxon>
        <taxon>Roseomonadaceae</taxon>
        <taxon>Roseomonas</taxon>
    </lineage>
</organism>
<accession>A0ABV7FZ13</accession>
<dbReference type="SUPFAM" id="SSF56436">
    <property type="entry name" value="C-type lectin-like"/>
    <property type="match status" value="1"/>
</dbReference>
<proteinExistence type="predicted"/>